<dbReference type="PANTHER" id="PTHR10801">
    <property type="entry name" value="24-DEHYDROCHOLESTEROL REDUCTASE"/>
    <property type="match status" value="1"/>
</dbReference>
<accession>A0ABR2WJ42</accession>
<evidence type="ECO:0000313" key="3">
    <source>
        <dbReference type="Proteomes" id="UP001479436"/>
    </source>
</evidence>
<keyword evidence="3" id="KW-1185">Reference proteome</keyword>
<dbReference type="EMBL" id="JASJQH010001373">
    <property type="protein sequence ID" value="KAK9761474.1"/>
    <property type="molecule type" value="Genomic_DNA"/>
</dbReference>
<dbReference type="Proteomes" id="UP001479436">
    <property type="component" value="Unassembled WGS sequence"/>
</dbReference>
<reference evidence="2 3" key="1">
    <citation type="submission" date="2023-04" db="EMBL/GenBank/DDBJ databases">
        <title>Genome of Basidiobolus ranarum AG-B5.</title>
        <authorList>
            <person name="Stajich J.E."/>
            <person name="Carter-House D."/>
            <person name="Gryganskyi A."/>
        </authorList>
    </citation>
    <scope>NUCLEOTIDE SEQUENCE [LARGE SCALE GENOMIC DNA]</scope>
    <source>
        <strain evidence="2 3">AG-B5</strain>
    </source>
</reference>
<keyword evidence="1" id="KW-0812">Transmembrane</keyword>
<organism evidence="2 3">
    <name type="scientific">Basidiobolus ranarum</name>
    <dbReference type="NCBI Taxonomy" id="34480"/>
    <lineage>
        <taxon>Eukaryota</taxon>
        <taxon>Fungi</taxon>
        <taxon>Fungi incertae sedis</taxon>
        <taxon>Zoopagomycota</taxon>
        <taxon>Entomophthoromycotina</taxon>
        <taxon>Basidiobolomycetes</taxon>
        <taxon>Basidiobolales</taxon>
        <taxon>Basidiobolaceae</taxon>
        <taxon>Basidiobolus</taxon>
    </lineage>
</organism>
<name>A0ABR2WJ42_9FUNG</name>
<evidence type="ECO:0000313" key="2">
    <source>
        <dbReference type="EMBL" id="KAK9761474.1"/>
    </source>
</evidence>
<sequence>MATAVNTGISRKKTDHLTVLNWRQYLHSIFVSISTKTWYVINVLVVGLLSITVLPVFYVLKPVINALVDSFQKSSLYEPTTNFLTKNRGFFILCFALPLSFFFDGYFRLRNWYVRKFLSTPYLHDQRVRGVQAQVKKWNQSGRKGLMCTARPTWMTMSTRIATFKEDCSRISINLHDILELI</sequence>
<protein>
    <submittedName>
        <fullName evidence="2">Uncharacterized protein</fullName>
    </submittedName>
</protein>
<evidence type="ECO:0000256" key="1">
    <source>
        <dbReference type="SAM" id="Phobius"/>
    </source>
</evidence>
<feature type="transmembrane region" description="Helical" evidence="1">
    <location>
        <begin position="38"/>
        <end position="60"/>
    </location>
</feature>
<feature type="transmembrane region" description="Helical" evidence="1">
    <location>
        <begin position="89"/>
        <end position="107"/>
    </location>
</feature>
<gene>
    <name evidence="2" type="ORF">K7432_013604</name>
</gene>
<keyword evidence="1" id="KW-1133">Transmembrane helix</keyword>
<dbReference type="PANTHER" id="PTHR10801:SF2">
    <property type="entry name" value="FAD-BINDING PCMH-TYPE DOMAIN-CONTAINING PROTEIN"/>
    <property type="match status" value="1"/>
</dbReference>
<dbReference type="InterPro" id="IPR040165">
    <property type="entry name" value="Diminuto-like"/>
</dbReference>
<keyword evidence="1" id="KW-0472">Membrane</keyword>
<proteinExistence type="predicted"/>
<comment type="caution">
    <text evidence="2">The sequence shown here is derived from an EMBL/GenBank/DDBJ whole genome shotgun (WGS) entry which is preliminary data.</text>
</comment>